<evidence type="ECO:0000313" key="2">
    <source>
        <dbReference type="Proteomes" id="UP001066276"/>
    </source>
</evidence>
<protein>
    <submittedName>
        <fullName evidence="1">Uncharacterized protein</fullName>
    </submittedName>
</protein>
<dbReference type="AlphaFoldDB" id="A0AAV7SAV7"/>
<keyword evidence="2" id="KW-1185">Reference proteome</keyword>
<organism evidence="1 2">
    <name type="scientific">Pleurodeles waltl</name>
    <name type="common">Iberian ribbed newt</name>
    <dbReference type="NCBI Taxonomy" id="8319"/>
    <lineage>
        <taxon>Eukaryota</taxon>
        <taxon>Metazoa</taxon>
        <taxon>Chordata</taxon>
        <taxon>Craniata</taxon>
        <taxon>Vertebrata</taxon>
        <taxon>Euteleostomi</taxon>
        <taxon>Amphibia</taxon>
        <taxon>Batrachia</taxon>
        <taxon>Caudata</taxon>
        <taxon>Salamandroidea</taxon>
        <taxon>Salamandridae</taxon>
        <taxon>Pleurodelinae</taxon>
        <taxon>Pleurodeles</taxon>
    </lineage>
</organism>
<gene>
    <name evidence="1" type="ORF">NDU88_001715</name>
</gene>
<accession>A0AAV7SAV7</accession>
<reference evidence="1" key="1">
    <citation type="journal article" date="2022" name="bioRxiv">
        <title>Sequencing and chromosome-scale assembly of the giantPleurodeles waltlgenome.</title>
        <authorList>
            <person name="Brown T."/>
            <person name="Elewa A."/>
            <person name="Iarovenko S."/>
            <person name="Subramanian E."/>
            <person name="Araus A.J."/>
            <person name="Petzold A."/>
            <person name="Susuki M."/>
            <person name="Suzuki K.-i.T."/>
            <person name="Hayashi T."/>
            <person name="Toyoda A."/>
            <person name="Oliveira C."/>
            <person name="Osipova E."/>
            <person name="Leigh N.D."/>
            <person name="Simon A."/>
            <person name="Yun M.H."/>
        </authorList>
    </citation>
    <scope>NUCLEOTIDE SEQUENCE</scope>
    <source>
        <strain evidence="1">20211129_DDA</strain>
        <tissue evidence="1">Liver</tissue>
    </source>
</reference>
<evidence type="ECO:0000313" key="1">
    <source>
        <dbReference type="EMBL" id="KAJ1161228.1"/>
    </source>
</evidence>
<sequence length="209" mass="22234">MLASCLGLQGIGIDDAAIGGVLVSLLVEVLVVPVVVSIGCFGCDCPGACHCVPGGTPVWRDDRLECGPLAASADVAELRGLADCGVGRENEVRPAEGKIHVRMLWQPRTRPRGPSMLAGPTVESARHINGPPCCSGIRGARTGCLNTEEVISARVAHTAQGPPQEQRQQNYGEVPLQTCWSAYYHGAYFTLADGCLRENRSPPPKTHWQ</sequence>
<comment type="caution">
    <text evidence="1">The sequence shown here is derived from an EMBL/GenBank/DDBJ whole genome shotgun (WGS) entry which is preliminary data.</text>
</comment>
<name>A0AAV7SAV7_PLEWA</name>
<dbReference type="Proteomes" id="UP001066276">
    <property type="component" value="Chromosome 4_2"/>
</dbReference>
<dbReference type="EMBL" id="JANPWB010000008">
    <property type="protein sequence ID" value="KAJ1161228.1"/>
    <property type="molecule type" value="Genomic_DNA"/>
</dbReference>
<proteinExistence type="predicted"/>